<organism evidence="1 2">
    <name type="scientific">Lentinus tigrinus ALCF2SS1-6</name>
    <dbReference type="NCBI Taxonomy" id="1328759"/>
    <lineage>
        <taxon>Eukaryota</taxon>
        <taxon>Fungi</taxon>
        <taxon>Dikarya</taxon>
        <taxon>Basidiomycota</taxon>
        <taxon>Agaricomycotina</taxon>
        <taxon>Agaricomycetes</taxon>
        <taxon>Polyporales</taxon>
        <taxon>Polyporaceae</taxon>
        <taxon>Lentinus</taxon>
    </lineage>
</organism>
<gene>
    <name evidence="1" type="ORF">L227DRAFT_572182</name>
</gene>
<dbReference type="PANTHER" id="PTHR37816:SF1">
    <property type="entry name" value="TOXIN"/>
    <property type="match status" value="1"/>
</dbReference>
<protein>
    <recommendedName>
        <fullName evidence="3">Adenylate kinase</fullName>
    </recommendedName>
</protein>
<dbReference type="SUPFAM" id="SSF52540">
    <property type="entry name" value="P-loop containing nucleoside triphosphate hydrolases"/>
    <property type="match status" value="1"/>
</dbReference>
<accession>A0A5C2SKE6</accession>
<dbReference type="AlphaFoldDB" id="A0A5C2SKE6"/>
<evidence type="ECO:0000313" key="1">
    <source>
        <dbReference type="EMBL" id="RPD63748.1"/>
    </source>
</evidence>
<dbReference type="EMBL" id="ML122255">
    <property type="protein sequence ID" value="RPD63748.1"/>
    <property type="molecule type" value="Genomic_DNA"/>
</dbReference>
<name>A0A5C2SKE6_9APHY</name>
<sequence length="219" mass="24364">MSGNNVVSLGRPLIGDGQGRYRIHIVGNSGAGKSTLARELSAILNLPCILLDTIYWRPGWKQSPADEFRTAVRAALAQDPRGWIVDGNFTAKLGGMVSDSATDIIWLDPPLVLYFPRLCWRTLLRLFGAAPQCSAGCEESVREVFLSRDSILWWCLSNHWFVRKRETERYRIDGVHVGGKSRRLGGWGSELATWKQAVHEMALVEAERRGSQGDGGLEI</sequence>
<evidence type="ECO:0008006" key="3">
    <source>
        <dbReference type="Google" id="ProtNLM"/>
    </source>
</evidence>
<dbReference type="PANTHER" id="PTHR37816">
    <property type="entry name" value="YALI0E33011P"/>
    <property type="match status" value="1"/>
</dbReference>
<proteinExistence type="predicted"/>
<keyword evidence="2" id="KW-1185">Reference proteome</keyword>
<dbReference type="OrthoDB" id="65590at2759"/>
<reference evidence="1" key="1">
    <citation type="journal article" date="2018" name="Genome Biol. Evol.">
        <title>Genomics and development of Lentinus tigrinus, a white-rot wood-decaying mushroom with dimorphic fruiting bodies.</title>
        <authorList>
            <person name="Wu B."/>
            <person name="Xu Z."/>
            <person name="Knudson A."/>
            <person name="Carlson A."/>
            <person name="Chen N."/>
            <person name="Kovaka S."/>
            <person name="LaButti K."/>
            <person name="Lipzen A."/>
            <person name="Pennachio C."/>
            <person name="Riley R."/>
            <person name="Schakwitz W."/>
            <person name="Umezawa K."/>
            <person name="Ohm R.A."/>
            <person name="Grigoriev I.V."/>
            <person name="Nagy L.G."/>
            <person name="Gibbons J."/>
            <person name="Hibbett D."/>
        </authorList>
    </citation>
    <scope>NUCLEOTIDE SEQUENCE [LARGE SCALE GENOMIC DNA]</scope>
    <source>
        <strain evidence="1">ALCF2SS1-6</strain>
    </source>
</reference>
<dbReference type="InterPro" id="IPR027417">
    <property type="entry name" value="P-loop_NTPase"/>
</dbReference>
<evidence type="ECO:0000313" key="2">
    <source>
        <dbReference type="Proteomes" id="UP000313359"/>
    </source>
</evidence>
<dbReference type="Gene3D" id="3.40.50.300">
    <property type="entry name" value="P-loop containing nucleotide triphosphate hydrolases"/>
    <property type="match status" value="1"/>
</dbReference>
<dbReference type="InterPro" id="IPR052922">
    <property type="entry name" value="Cytidylate_Kinase-2"/>
</dbReference>
<dbReference type="Proteomes" id="UP000313359">
    <property type="component" value="Unassembled WGS sequence"/>
</dbReference>